<feature type="transmembrane region" description="Helical" evidence="6">
    <location>
        <begin position="286"/>
        <end position="305"/>
    </location>
</feature>
<keyword evidence="9" id="KW-1185">Reference proteome</keyword>
<feature type="transmembrane region" description="Helical" evidence="6">
    <location>
        <begin position="440"/>
        <end position="460"/>
    </location>
</feature>
<evidence type="ECO:0000256" key="5">
    <source>
        <dbReference type="ARBA" id="ARBA00023136"/>
    </source>
</evidence>
<feature type="transmembrane region" description="Helical" evidence="6">
    <location>
        <begin position="115"/>
        <end position="133"/>
    </location>
</feature>
<evidence type="ECO:0000313" key="8">
    <source>
        <dbReference type="EMBL" id="EFO87965.1"/>
    </source>
</evidence>
<keyword evidence="6" id="KW-0406">Ion transport</keyword>
<evidence type="ECO:0000256" key="6">
    <source>
        <dbReference type="RuleBase" id="RU365065"/>
    </source>
</evidence>
<protein>
    <recommendedName>
        <fullName evidence="6">Solute carrier family 40 member</fullName>
    </recommendedName>
</protein>
<dbReference type="PANTHER" id="PTHR11660:SF69">
    <property type="entry name" value="SOLUTE CARRIER FAMILY 40 MEMBER"/>
    <property type="match status" value="1"/>
</dbReference>
<evidence type="ECO:0000313" key="9">
    <source>
        <dbReference type="Proteomes" id="UP000008281"/>
    </source>
</evidence>
<feature type="region of interest" description="Disordered" evidence="7">
    <location>
        <begin position="529"/>
        <end position="549"/>
    </location>
</feature>
<dbReference type="Pfam" id="PF06963">
    <property type="entry name" value="FPN1"/>
    <property type="match status" value="2"/>
</dbReference>
<keyword evidence="3 6" id="KW-0812">Transmembrane</keyword>
<comment type="similarity">
    <text evidence="6">Belongs to the ferroportin (FP) (TC 2.A.100) family. SLC40A subfamily.</text>
</comment>
<dbReference type="GO" id="GO:0016020">
    <property type="term" value="C:membrane"/>
    <property type="evidence" value="ECO:0007669"/>
    <property type="project" value="UniProtKB-SubCell"/>
</dbReference>
<reference evidence="8" key="1">
    <citation type="submission" date="2007-07" db="EMBL/GenBank/DDBJ databases">
        <title>PCAP assembly of the Caenorhabditis remanei genome.</title>
        <authorList>
            <consortium name="The Caenorhabditis remanei Sequencing Consortium"/>
            <person name="Wilson R.K."/>
        </authorList>
    </citation>
    <scope>NUCLEOTIDE SEQUENCE [LARGE SCALE GENOMIC DNA]</scope>
    <source>
        <strain evidence="8">PB4641</strain>
    </source>
</reference>
<dbReference type="OMA" id="TICAVHY"/>
<feature type="transmembrane region" description="Helical" evidence="6">
    <location>
        <begin position="405"/>
        <end position="428"/>
    </location>
</feature>
<evidence type="ECO:0000256" key="4">
    <source>
        <dbReference type="ARBA" id="ARBA00022989"/>
    </source>
</evidence>
<dbReference type="InterPro" id="IPR009716">
    <property type="entry name" value="Ferroportin-1"/>
</dbReference>
<evidence type="ECO:0000256" key="1">
    <source>
        <dbReference type="ARBA" id="ARBA00004141"/>
    </source>
</evidence>
<dbReference type="GO" id="GO:0005381">
    <property type="term" value="F:iron ion transmembrane transporter activity"/>
    <property type="evidence" value="ECO:0007669"/>
    <property type="project" value="UniProtKB-UniRule"/>
</dbReference>
<name>E3LZY6_CAERE</name>
<dbReference type="AlphaFoldDB" id="E3LZY6"/>
<evidence type="ECO:0000256" key="7">
    <source>
        <dbReference type="SAM" id="MobiDB-lite"/>
    </source>
</evidence>
<evidence type="ECO:0000256" key="3">
    <source>
        <dbReference type="ARBA" id="ARBA00022692"/>
    </source>
</evidence>
<keyword evidence="2 6" id="KW-0813">Transport</keyword>
<dbReference type="eggNOG" id="KOG2601">
    <property type="taxonomic scope" value="Eukaryota"/>
</dbReference>
<dbReference type="PANTHER" id="PTHR11660">
    <property type="entry name" value="SOLUTE CARRIER FAMILY 40 MEMBER"/>
    <property type="match status" value="1"/>
</dbReference>
<keyword evidence="4 6" id="KW-1133">Transmembrane helix</keyword>
<dbReference type="HOGENOM" id="CLU_020370_1_1_1"/>
<sequence length="549" mass="61203">MIEKPVSRQNGSSHSKNSKIWLYCAYFSACLEDRTWSFCVSLCMDLLGGMRILSIEQFCEGIIQMFLSGHLGKYFDNLSRKRAISTVVPLNNLTICAAAALIITCLSMNTSSALFITFMVIAMFLCAVNRLFINAERFIIGRDWVMKIAEKGELSKLNATLLTLDQFTNVIGPLITGVSFCLIHFKRRFTRRILLNTNTEIFKMKVKPLVQALVTCIGLRETVGILGAVSLVSMISKAFFLRLIYMSVPSLQMKDDKLEEVSNRRSSNVIYTYWRQESFAAALGEALLYMTVMAFGGLAVGYGSSAGLPEFILGAFRSYGSVTAIFGAFSYAIFEKQFGVLISGLIGLLVQQVFAILAVSSVFLPGSPMNIKSYMENITMGTWWHAMVHSFDGKNSTGVSPQVDWASFTSDGVSLASIMAFLVAIASARYGKQSECEHSFFLSGLWCMDLAVTQIMQMTIPETERNTVFGTHNALCNMFSVLKDILVIILPLPSTFAICIFISYGFVTAGHLSYIYYMLKTKRFSRSERRRQSEVGPAEEMDELNPFKE</sequence>
<feature type="transmembrane region" description="Helical" evidence="6">
    <location>
        <begin position="90"/>
        <end position="109"/>
    </location>
</feature>
<proteinExistence type="inferred from homology"/>
<dbReference type="EMBL" id="DS268420">
    <property type="protein sequence ID" value="EFO87965.1"/>
    <property type="molecule type" value="Genomic_DNA"/>
</dbReference>
<feature type="transmembrane region" description="Helical" evidence="6">
    <location>
        <begin position="341"/>
        <end position="364"/>
    </location>
</feature>
<dbReference type="STRING" id="31234.E3LZY6"/>
<gene>
    <name evidence="8" type="ORF">CRE_05556</name>
</gene>
<comment type="subcellular location">
    <subcellularLocation>
        <location evidence="1 6">Membrane</location>
        <topology evidence="1 6">Multi-pass membrane protein</topology>
    </subcellularLocation>
</comment>
<feature type="transmembrane region" description="Helical" evidence="6">
    <location>
        <begin position="311"/>
        <end position="334"/>
    </location>
</feature>
<accession>E3LZY6</accession>
<dbReference type="Proteomes" id="UP000008281">
    <property type="component" value="Unassembled WGS sequence"/>
</dbReference>
<feature type="transmembrane region" description="Helical" evidence="6">
    <location>
        <begin position="485"/>
        <end position="517"/>
    </location>
</feature>
<comment type="function">
    <text evidence="6">May be involved in iron transport and iron homeostasis.</text>
</comment>
<dbReference type="OrthoDB" id="648861at2759"/>
<dbReference type="InParanoid" id="E3LZY6"/>
<comment type="caution">
    <text evidence="6">Lacks conserved residue(s) required for the propagation of feature annotation.</text>
</comment>
<evidence type="ECO:0000256" key="2">
    <source>
        <dbReference type="ARBA" id="ARBA00022448"/>
    </source>
</evidence>
<organism evidence="9">
    <name type="scientific">Caenorhabditis remanei</name>
    <name type="common">Caenorhabditis vulgaris</name>
    <dbReference type="NCBI Taxonomy" id="31234"/>
    <lineage>
        <taxon>Eukaryota</taxon>
        <taxon>Metazoa</taxon>
        <taxon>Ecdysozoa</taxon>
        <taxon>Nematoda</taxon>
        <taxon>Chromadorea</taxon>
        <taxon>Rhabditida</taxon>
        <taxon>Rhabditina</taxon>
        <taxon>Rhabditomorpha</taxon>
        <taxon>Rhabditoidea</taxon>
        <taxon>Rhabditidae</taxon>
        <taxon>Peloderinae</taxon>
        <taxon>Caenorhabditis</taxon>
    </lineage>
</organism>
<keyword evidence="5 6" id="KW-0472">Membrane</keyword>